<dbReference type="EMBL" id="CZPZ01000009">
    <property type="protein sequence ID" value="CUS34639.1"/>
    <property type="molecule type" value="Genomic_DNA"/>
</dbReference>
<name>A0A0S4LBT8_9BACT</name>
<reference evidence="3" key="1">
    <citation type="submission" date="2015-10" db="EMBL/GenBank/DDBJ databases">
        <authorList>
            <person name="Luecker S."/>
            <person name="Luecker S."/>
        </authorList>
    </citation>
    <scope>NUCLEOTIDE SEQUENCE [LARGE SCALE GENOMIC DNA]</scope>
</reference>
<dbReference type="AlphaFoldDB" id="A0A0S4LBT8"/>
<evidence type="ECO:0000313" key="2">
    <source>
        <dbReference type="EMBL" id="CUS34639.1"/>
    </source>
</evidence>
<evidence type="ECO:0000313" key="3">
    <source>
        <dbReference type="Proteomes" id="UP000198736"/>
    </source>
</evidence>
<feature type="region of interest" description="Disordered" evidence="1">
    <location>
        <begin position="131"/>
        <end position="168"/>
    </location>
</feature>
<gene>
    <name evidence="2" type="ORF">COMA2_170120</name>
</gene>
<feature type="compositionally biased region" description="Basic and acidic residues" evidence="1">
    <location>
        <begin position="134"/>
        <end position="150"/>
    </location>
</feature>
<organism evidence="2 3">
    <name type="scientific">Candidatus Nitrospira nitrificans</name>
    <dbReference type="NCBI Taxonomy" id="1742973"/>
    <lineage>
        <taxon>Bacteria</taxon>
        <taxon>Pseudomonadati</taxon>
        <taxon>Nitrospirota</taxon>
        <taxon>Nitrospiria</taxon>
        <taxon>Nitrospirales</taxon>
        <taxon>Nitrospiraceae</taxon>
        <taxon>Nitrospira</taxon>
    </lineage>
</organism>
<sequence length="185" mass="20747">MAAHWLFEKRAGTFRDEVAVFQTDGLLVQPRIPDDGRRDLGIIGFDDTDAIRSQVLMGDLKGRGIRNGLDHLRIEQAESFSAAENFLLHLGAKISCPATEHHDGLSVTSDVNPVKQWTVLSCPRRVLKNSRRRPPLDEALRAGRSHRSEAQRTAWQTPVRTGDRSAGEKVYDSPLRSLRLIAQLF</sequence>
<dbReference type="Proteomes" id="UP000198736">
    <property type="component" value="Unassembled WGS sequence"/>
</dbReference>
<proteinExistence type="predicted"/>
<evidence type="ECO:0000256" key="1">
    <source>
        <dbReference type="SAM" id="MobiDB-lite"/>
    </source>
</evidence>
<keyword evidence="3" id="KW-1185">Reference proteome</keyword>
<accession>A0A0S4LBT8</accession>
<protein>
    <submittedName>
        <fullName evidence="2">Uncharacterized protein</fullName>
    </submittedName>
</protein>